<dbReference type="AlphaFoldDB" id="A0A841A897"/>
<dbReference type="InterPro" id="IPR058621">
    <property type="entry name" value="SH3_HelY"/>
</dbReference>
<dbReference type="InterPro" id="IPR001650">
    <property type="entry name" value="Helicase_C-like"/>
</dbReference>
<dbReference type="InterPro" id="IPR027417">
    <property type="entry name" value="P-loop_NTPase"/>
</dbReference>
<proteinExistence type="predicted"/>
<comment type="caution">
    <text evidence="8">The sequence shown here is derived from an EMBL/GenBank/DDBJ whole genome shotgun (WGS) entry which is preliminary data.</text>
</comment>
<dbReference type="GO" id="GO:0004386">
    <property type="term" value="F:helicase activity"/>
    <property type="evidence" value="ECO:0007669"/>
    <property type="project" value="UniProtKB-KW"/>
</dbReference>
<dbReference type="GO" id="GO:0005524">
    <property type="term" value="F:ATP binding"/>
    <property type="evidence" value="ECO:0007669"/>
    <property type="project" value="UniProtKB-KW"/>
</dbReference>
<evidence type="ECO:0000313" key="8">
    <source>
        <dbReference type="EMBL" id="MBB5831439.1"/>
    </source>
</evidence>
<dbReference type="RefSeq" id="WP_184324905.1">
    <property type="nucleotide sequence ID" value="NZ_JACHLZ010000001.1"/>
</dbReference>
<dbReference type="GO" id="GO:0003676">
    <property type="term" value="F:nucleic acid binding"/>
    <property type="evidence" value="ECO:0007669"/>
    <property type="project" value="InterPro"/>
</dbReference>
<feature type="compositionally biased region" description="Basic and acidic residues" evidence="5">
    <location>
        <begin position="242"/>
        <end position="255"/>
    </location>
</feature>
<protein>
    <submittedName>
        <fullName evidence="8">ATP-dependent RNA helicase HelY</fullName>
        <ecNumber evidence="8">3.6.4.-</ecNumber>
    </submittedName>
</protein>
<dbReference type="GO" id="GO:0055087">
    <property type="term" value="C:Ski complex"/>
    <property type="evidence" value="ECO:0007669"/>
    <property type="project" value="TreeGrafter"/>
</dbReference>
<dbReference type="Gene3D" id="3.40.50.300">
    <property type="entry name" value="P-loop containing nucleotide triphosphate hydrolases"/>
    <property type="match status" value="2"/>
</dbReference>
<dbReference type="SMART" id="SM00490">
    <property type="entry name" value="HELICc"/>
    <property type="match status" value="1"/>
</dbReference>
<dbReference type="InterPro" id="IPR012961">
    <property type="entry name" value="Ski2/MTR4_C"/>
</dbReference>
<accession>A0A841A897</accession>
<dbReference type="GO" id="GO:0016787">
    <property type="term" value="F:hydrolase activity"/>
    <property type="evidence" value="ECO:0007669"/>
    <property type="project" value="UniProtKB-KW"/>
</dbReference>
<feature type="compositionally biased region" description="Basic and acidic residues" evidence="5">
    <location>
        <begin position="263"/>
        <end position="273"/>
    </location>
</feature>
<evidence type="ECO:0000313" key="9">
    <source>
        <dbReference type="Proteomes" id="UP000588158"/>
    </source>
</evidence>
<dbReference type="PROSITE" id="PS51192">
    <property type="entry name" value="HELICASE_ATP_BIND_1"/>
    <property type="match status" value="1"/>
</dbReference>
<organism evidence="8 9">
    <name type="scientific">Brachybacterium aquaticum</name>
    <dbReference type="NCBI Taxonomy" id="1432564"/>
    <lineage>
        <taxon>Bacteria</taxon>
        <taxon>Bacillati</taxon>
        <taxon>Actinomycetota</taxon>
        <taxon>Actinomycetes</taxon>
        <taxon>Micrococcales</taxon>
        <taxon>Dermabacteraceae</taxon>
        <taxon>Brachybacterium</taxon>
    </lineage>
</organism>
<dbReference type="Pfam" id="PF00271">
    <property type="entry name" value="Helicase_C"/>
    <property type="match status" value="1"/>
</dbReference>
<dbReference type="SUPFAM" id="SSF52540">
    <property type="entry name" value="P-loop containing nucleoside triphosphate hydrolases"/>
    <property type="match status" value="1"/>
</dbReference>
<dbReference type="InterPro" id="IPR014001">
    <property type="entry name" value="Helicase_ATP-bd"/>
</dbReference>
<dbReference type="PANTHER" id="PTHR12131">
    <property type="entry name" value="ATP-DEPENDENT RNA AND DNA HELICASE"/>
    <property type="match status" value="1"/>
</dbReference>
<dbReference type="CDD" id="cd18795">
    <property type="entry name" value="SF2_C_Ski2"/>
    <property type="match status" value="1"/>
</dbReference>
<dbReference type="InterPro" id="IPR050699">
    <property type="entry name" value="RNA-DNA_Helicase"/>
</dbReference>
<dbReference type="GO" id="GO:0070478">
    <property type="term" value="P:nuclear-transcribed mRNA catabolic process, 3'-5' exonucleolytic nonsense-mediated decay"/>
    <property type="evidence" value="ECO:0007669"/>
    <property type="project" value="TreeGrafter"/>
</dbReference>
<dbReference type="Pfam" id="PF00270">
    <property type="entry name" value="DEAD"/>
    <property type="match status" value="1"/>
</dbReference>
<evidence type="ECO:0000256" key="1">
    <source>
        <dbReference type="ARBA" id="ARBA00022741"/>
    </source>
</evidence>
<sequence length="997" mass="108937">MTSPAERYAAWAAEQKAEKQRADSELSAFTRRYDFALDDFQLAGGRALEDGSSVLVAAPTGAGKTVVGEFAVHLALARGRKVFYTAPIKALSNQKFGELVDWLGADRVGLLTGDTSLRPTADVVVMTTEVLRNMLYADSDLLDGLGFVVMDEVHYLADRLRGPVWEEVIIHLDRSVQLVSLSATVSNAEEFGAWLQEVRGRTEIIVSETRPVPLWQHVIVGEELLDLFVDADGEAVVSHGPGADRHREVNPEIERITSFSLPVDERSGGERGRGYRGRKGTKGRHRPRGSGQHGPPKGRGQGGEQRGRDDRGGDRRGGDQRGGSRHGGPDRDHRGGLHRGGGMRPMRRPDVVALLDDAALLPAIMFIFSRAGCEGAVQQCARAHLRLTDDAERREIRAVLDEHLSEIPIEDEDVLGLPAFRRAVLDGYAAHHAGMLPLLKTVVEELFGRGLLKVVFATETLALGINMPARSVVLEKLVKFNGLEHADLTPGEYTQLTGRAGRRGIDTEGHAVVVAGPRFDASAVASLASRRTYPLRSAFRPTPNMAVNLLDRFDLSRARETLETSFAQFQADRSVVGLARRARELEDTAEDYRTAVTCERGDLLEYAGIQEAITARERELSRARAAKDQDRTRSVLSNLRRGDVIALPGGKRRGYAVVLDVDRRVLGGPQVDLLDTEGRRRSLRPGDVPSPPAVIDTLRLPRQESLGSGKVRKDTAAALRQRLAGQDDDARREVRRRAGRTPSTAASDERLQQLRAELAAHPCHSCPDLESHLRWVGRWRKTRGELEGVQRRISGRTSSLARQFDRLTALLVELGYLRAEGPQAAGDEGEELVPTASGLRLRRIFSDRDLLIAECLEHGAWTGLDPAGLAAVVSAAVHESRRDDRAPEVIPDPAVDAALEASARIAQRLQALETRHGIEPTTPPDPAVAAIVHRWARGEHLAAALAGNDLPPGDFVRHCRQVIDLLDQLTADEQLGATARAAIAAVRRGLVAQEIGR</sequence>
<gene>
    <name evidence="8" type="ORF">HNR70_001252</name>
</gene>
<feature type="compositionally biased region" description="Basic and acidic residues" evidence="5">
    <location>
        <begin position="305"/>
        <end position="319"/>
    </location>
</feature>
<keyword evidence="1" id="KW-0547">Nucleotide-binding</keyword>
<feature type="domain" description="Helicase ATP-binding" evidence="6">
    <location>
        <begin position="45"/>
        <end position="203"/>
    </location>
</feature>
<keyword evidence="2 8" id="KW-0378">Hydrolase</keyword>
<keyword evidence="9" id="KW-1185">Reference proteome</keyword>
<evidence type="ECO:0000259" key="7">
    <source>
        <dbReference type="PROSITE" id="PS51194"/>
    </source>
</evidence>
<dbReference type="Pfam" id="PF08148">
    <property type="entry name" value="DSHCT"/>
    <property type="match status" value="1"/>
</dbReference>
<evidence type="ECO:0000256" key="2">
    <source>
        <dbReference type="ARBA" id="ARBA00022801"/>
    </source>
</evidence>
<dbReference type="InterPro" id="IPR011545">
    <property type="entry name" value="DEAD/DEAH_box_helicase_dom"/>
</dbReference>
<evidence type="ECO:0000259" key="6">
    <source>
        <dbReference type="PROSITE" id="PS51192"/>
    </source>
</evidence>
<evidence type="ECO:0000256" key="4">
    <source>
        <dbReference type="ARBA" id="ARBA00022840"/>
    </source>
</evidence>
<name>A0A841A897_9MICO</name>
<dbReference type="Gene3D" id="1.10.3380.30">
    <property type="match status" value="1"/>
</dbReference>
<feature type="compositionally biased region" description="Basic residues" evidence="5">
    <location>
        <begin position="274"/>
        <end position="288"/>
    </location>
</feature>
<dbReference type="Proteomes" id="UP000588158">
    <property type="component" value="Unassembled WGS sequence"/>
</dbReference>
<evidence type="ECO:0000256" key="3">
    <source>
        <dbReference type="ARBA" id="ARBA00022806"/>
    </source>
</evidence>
<feature type="region of interest" description="Disordered" evidence="5">
    <location>
        <begin position="239"/>
        <end position="345"/>
    </location>
</feature>
<feature type="region of interest" description="Disordered" evidence="5">
    <location>
        <begin position="721"/>
        <end position="748"/>
    </location>
</feature>
<feature type="domain" description="Helicase C-terminal" evidence="7">
    <location>
        <begin position="350"/>
        <end position="550"/>
    </location>
</feature>
<dbReference type="PROSITE" id="PS51194">
    <property type="entry name" value="HELICASE_CTER"/>
    <property type="match status" value="1"/>
</dbReference>
<dbReference type="PANTHER" id="PTHR12131:SF1">
    <property type="entry name" value="ATP-DEPENDENT RNA HELICASE SUPV3L1, MITOCHONDRIAL-RELATED"/>
    <property type="match status" value="1"/>
</dbReference>
<dbReference type="EMBL" id="JACHLZ010000001">
    <property type="protein sequence ID" value="MBB5831439.1"/>
    <property type="molecule type" value="Genomic_DNA"/>
</dbReference>
<keyword evidence="3 8" id="KW-0347">Helicase</keyword>
<dbReference type="EC" id="3.6.4.-" evidence="8"/>
<dbReference type="SMART" id="SM00487">
    <property type="entry name" value="DEXDc"/>
    <property type="match status" value="1"/>
</dbReference>
<reference evidence="8 9" key="1">
    <citation type="submission" date="2020-08" db="EMBL/GenBank/DDBJ databases">
        <title>Sequencing the genomes of 1000 actinobacteria strains.</title>
        <authorList>
            <person name="Klenk H.-P."/>
        </authorList>
    </citation>
    <scope>NUCLEOTIDE SEQUENCE [LARGE SCALE GENOMIC DNA]</scope>
    <source>
        <strain evidence="8 9">DSM 28796</strain>
    </source>
</reference>
<dbReference type="Pfam" id="PF26090">
    <property type="entry name" value="SH3_HelY"/>
    <property type="match status" value="1"/>
</dbReference>
<evidence type="ECO:0000256" key="5">
    <source>
        <dbReference type="SAM" id="MobiDB-lite"/>
    </source>
</evidence>
<dbReference type="SMART" id="SM01142">
    <property type="entry name" value="DSHCT"/>
    <property type="match status" value="1"/>
</dbReference>
<keyword evidence="4" id="KW-0067">ATP-binding</keyword>